<evidence type="ECO:0000256" key="2">
    <source>
        <dbReference type="ARBA" id="ARBA00023015"/>
    </source>
</evidence>
<evidence type="ECO:0000256" key="4">
    <source>
        <dbReference type="SAM" id="MobiDB-lite"/>
    </source>
</evidence>
<dbReference type="PANTHER" id="PTHR23326">
    <property type="entry name" value="CCR4 NOT-RELATED"/>
    <property type="match status" value="1"/>
</dbReference>
<dbReference type="Gene3D" id="2.30.30.1020">
    <property type="entry name" value="CCR4-NOT complex subunit 2/3/5, C-terminal domain"/>
    <property type="match status" value="2"/>
</dbReference>
<dbReference type="InterPro" id="IPR038635">
    <property type="entry name" value="CCR4-NOT_su2/3/5_C_sf"/>
</dbReference>
<dbReference type="InterPro" id="IPR040168">
    <property type="entry name" value="Not2/3/5"/>
</dbReference>
<evidence type="ECO:0000313" key="6">
    <source>
        <dbReference type="EMBL" id="KAL0369749.1"/>
    </source>
</evidence>
<comment type="caution">
    <text evidence="6">The sequence shown here is derived from an EMBL/GenBank/DDBJ whole genome shotgun (WGS) entry which is preliminary data.</text>
</comment>
<name>A0AAW2QPI7_9LAMI</name>
<evidence type="ECO:0000256" key="3">
    <source>
        <dbReference type="ARBA" id="ARBA00023163"/>
    </source>
</evidence>
<organism evidence="6">
    <name type="scientific">Sesamum angustifolium</name>
    <dbReference type="NCBI Taxonomy" id="2727405"/>
    <lineage>
        <taxon>Eukaryota</taxon>
        <taxon>Viridiplantae</taxon>
        <taxon>Streptophyta</taxon>
        <taxon>Embryophyta</taxon>
        <taxon>Tracheophyta</taxon>
        <taxon>Spermatophyta</taxon>
        <taxon>Magnoliopsida</taxon>
        <taxon>eudicotyledons</taxon>
        <taxon>Gunneridae</taxon>
        <taxon>Pentapetalae</taxon>
        <taxon>asterids</taxon>
        <taxon>lamiids</taxon>
        <taxon>Lamiales</taxon>
        <taxon>Pedaliaceae</taxon>
        <taxon>Sesamum</taxon>
    </lineage>
</organism>
<sequence length="390" mass="43019">MAVSVIQLLHSMGMLNDVNSNDGAPFDINDFPQLTSRPVLLEARKDNWEIHNTPYNAGSLRKQGGNADYSMDLHQKEQLHDSSVSMMQPQHFSMGRSAGFNLGATYSSHRPQQQQQHAPPASGSGGPFSSLNNQDLLHLHGSEMFPSSHSNYHSQSSGPLGIGLRPLNSPNSVSGIGSYDQVLQQYQQHQNQSQFRLQQMSAVGQPYRDQGMKPMQAAQAASDPFGLRGLLSVIRMSDPDLTSLALGIDLTTLGLNLNSTENLHKTFGSPWSDEPAKGDPEFTVPQCYYAKQPPPLSQAYFSKFQLDTLFYIFYSMPKDEAQLYAANELTEVLLSVLHVLFSGIIEAGSIIGSIDCGLRVANMEPLVKTSAYERGSYICFDPNTWETIRK</sequence>
<feature type="non-terminal residue" evidence="6">
    <location>
        <position position="390"/>
    </location>
</feature>
<dbReference type="EMBL" id="JACGWK010000002">
    <property type="protein sequence ID" value="KAL0369749.1"/>
    <property type="molecule type" value="Genomic_DNA"/>
</dbReference>
<reference evidence="6" key="2">
    <citation type="journal article" date="2024" name="Plant">
        <title>Genomic evolution and insights into agronomic trait innovations of Sesamum species.</title>
        <authorList>
            <person name="Miao H."/>
            <person name="Wang L."/>
            <person name="Qu L."/>
            <person name="Liu H."/>
            <person name="Sun Y."/>
            <person name="Le M."/>
            <person name="Wang Q."/>
            <person name="Wei S."/>
            <person name="Zheng Y."/>
            <person name="Lin W."/>
            <person name="Duan Y."/>
            <person name="Cao H."/>
            <person name="Xiong S."/>
            <person name="Wang X."/>
            <person name="Wei L."/>
            <person name="Li C."/>
            <person name="Ma Q."/>
            <person name="Ju M."/>
            <person name="Zhao R."/>
            <person name="Li G."/>
            <person name="Mu C."/>
            <person name="Tian Q."/>
            <person name="Mei H."/>
            <person name="Zhang T."/>
            <person name="Gao T."/>
            <person name="Zhang H."/>
        </authorList>
    </citation>
    <scope>NUCLEOTIDE SEQUENCE</scope>
    <source>
        <strain evidence="6">G01</strain>
    </source>
</reference>
<dbReference type="GO" id="GO:0006355">
    <property type="term" value="P:regulation of DNA-templated transcription"/>
    <property type="evidence" value="ECO:0007669"/>
    <property type="project" value="InterPro"/>
</dbReference>
<feature type="domain" description="NOT2/NOT3/NOT5 C-terminal" evidence="5">
    <location>
        <begin position="264"/>
        <end position="331"/>
    </location>
</feature>
<dbReference type="GO" id="GO:0030015">
    <property type="term" value="C:CCR4-NOT core complex"/>
    <property type="evidence" value="ECO:0007669"/>
    <property type="project" value="InterPro"/>
</dbReference>
<protein>
    <submittedName>
        <fullName evidence="6">NOT transcription complex subunit VIP2</fullName>
    </submittedName>
</protein>
<feature type="compositionally biased region" description="Low complexity" evidence="4">
    <location>
        <begin position="112"/>
        <end position="130"/>
    </location>
</feature>
<keyword evidence="2" id="KW-0805">Transcription regulation</keyword>
<keyword evidence="3" id="KW-0804">Transcription</keyword>
<evidence type="ECO:0000256" key="1">
    <source>
        <dbReference type="ARBA" id="ARBA00007682"/>
    </source>
</evidence>
<dbReference type="AlphaFoldDB" id="A0AAW2QPI7"/>
<proteinExistence type="inferred from homology"/>
<comment type="similarity">
    <text evidence="1">Belongs to the CNOT2/3/5 family.</text>
</comment>
<dbReference type="InterPro" id="IPR007282">
    <property type="entry name" value="NOT2/3/5_C"/>
</dbReference>
<evidence type="ECO:0000259" key="5">
    <source>
        <dbReference type="Pfam" id="PF04153"/>
    </source>
</evidence>
<feature type="region of interest" description="Disordered" evidence="4">
    <location>
        <begin position="100"/>
        <end position="166"/>
    </location>
</feature>
<accession>A0AAW2QPI7</accession>
<feature type="compositionally biased region" description="Low complexity" evidence="4">
    <location>
        <begin position="147"/>
        <end position="157"/>
    </location>
</feature>
<gene>
    <name evidence="6" type="ORF">Sangu_0293000</name>
</gene>
<reference evidence="6" key="1">
    <citation type="submission" date="2020-06" db="EMBL/GenBank/DDBJ databases">
        <authorList>
            <person name="Li T."/>
            <person name="Hu X."/>
            <person name="Zhang T."/>
            <person name="Song X."/>
            <person name="Zhang H."/>
            <person name="Dai N."/>
            <person name="Sheng W."/>
            <person name="Hou X."/>
            <person name="Wei L."/>
        </authorList>
    </citation>
    <scope>NUCLEOTIDE SEQUENCE</scope>
    <source>
        <strain evidence="6">G01</strain>
        <tissue evidence="6">Leaf</tissue>
    </source>
</reference>
<dbReference type="Pfam" id="PF04153">
    <property type="entry name" value="NOT2_3_5_C"/>
    <property type="match status" value="1"/>
</dbReference>